<dbReference type="AlphaFoldDB" id="A0A1G5WJL9"/>
<dbReference type="InterPro" id="IPR041627">
    <property type="entry name" value="AAA_lid_6"/>
</dbReference>
<sequence>MPAKWKLCKNCQRKVEADAQKCPFCSCDSFEEIEESESLISLRQDLKELFEYCDLIDNRGEYDKEVTPILADFKERGGCLKSLLKSNMSEFLYYIAVQANVFTENKLIFIDDVLELDEDLEVLNFNLYKLYYIDYIKEFPIPFKIFIENDLFHKEFLEKKNLKGYTSKLFEIYRNTGNEYFKCDNDTDYDCERILSAYMDNLSENIITFKRDFPSGNYKVDADDDEIEKVLDMLINCKSISDLHENLIASAKQWIGYAIDGDEKYVDFYKELSQKRPDVVAAILMDQNNVVQISDGVFQKSEEPPEKESLDDLLDELNGLVGLEAVKKEVNSLINLVKIRKIREERGISQPPMSLHLVFSGNPGTGKTTVARLLSKIYAELGILSKGHLIETDRSGLVGGYLGQTAIKTQEVIQSAMGGILFIDEAYALAPKRQDDAYGQEAIDTILKAMEDHRDDLIVIVAGYPGLMDNFIHSNPGLESRFNKYIFFEDYNPEELHGIFLSMCENSSLKLDDTADKYLKGLCEDLYETRGDNFANAREIRNIFERVLTAQANRLSCDIDISDDELMTIVIDDFKQD</sequence>
<dbReference type="InterPro" id="IPR000641">
    <property type="entry name" value="CbxX/CfxQ"/>
</dbReference>
<evidence type="ECO:0000256" key="3">
    <source>
        <dbReference type="ARBA" id="ARBA00022840"/>
    </source>
</evidence>
<dbReference type="GO" id="GO:0005524">
    <property type="term" value="F:ATP binding"/>
    <property type="evidence" value="ECO:0007669"/>
    <property type="project" value="UniProtKB-KW"/>
</dbReference>
<dbReference type="GO" id="GO:0016887">
    <property type="term" value="F:ATP hydrolysis activity"/>
    <property type="evidence" value="ECO:0007669"/>
    <property type="project" value="InterPro"/>
</dbReference>
<gene>
    <name evidence="5" type="ORF">SAMN02910315_01468</name>
</gene>
<evidence type="ECO:0000256" key="2">
    <source>
        <dbReference type="ARBA" id="ARBA00022741"/>
    </source>
</evidence>
<dbReference type="InterPro" id="IPR027417">
    <property type="entry name" value="P-loop_NTPase"/>
</dbReference>
<reference evidence="5 6" key="1">
    <citation type="submission" date="2016-10" db="EMBL/GenBank/DDBJ databases">
        <authorList>
            <person name="Varghese N."/>
            <person name="Submissions S."/>
        </authorList>
    </citation>
    <scope>NUCLEOTIDE SEQUENCE [LARGE SCALE GENOMIC DNA]</scope>
    <source>
        <strain evidence="5 6">DSM 16643</strain>
    </source>
</reference>
<name>A0A1G5WJL9_9EURY</name>
<dbReference type="PANTHER" id="PTHR43392">
    <property type="entry name" value="AAA-TYPE ATPASE FAMILY PROTEIN / ANKYRIN REPEAT FAMILY PROTEIN"/>
    <property type="match status" value="1"/>
</dbReference>
<dbReference type="Proteomes" id="UP000323439">
    <property type="component" value="Unassembled WGS sequence"/>
</dbReference>
<dbReference type="FunFam" id="3.40.50.300:FF:000216">
    <property type="entry name" value="Type VII secretion ATPase EccA"/>
    <property type="match status" value="1"/>
</dbReference>
<protein>
    <submittedName>
        <fullName evidence="5">ATPase family associated with various cellular activities (AAA)</fullName>
    </submittedName>
</protein>
<keyword evidence="2" id="KW-0547">Nucleotide-binding</keyword>
<dbReference type="SUPFAM" id="SSF52540">
    <property type="entry name" value="P-loop containing nucleoside triphosphate hydrolases"/>
    <property type="match status" value="1"/>
</dbReference>
<dbReference type="InterPro" id="IPR003959">
    <property type="entry name" value="ATPase_AAA_core"/>
</dbReference>
<feature type="domain" description="AAA+ ATPase" evidence="4">
    <location>
        <begin position="353"/>
        <end position="492"/>
    </location>
</feature>
<evidence type="ECO:0000313" key="5">
    <source>
        <dbReference type="EMBL" id="SDA58160.1"/>
    </source>
</evidence>
<dbReference type="Pfam" id="PF00004">
    <property type="entry name" value="AAA"/>
    <property type="match status" value="1"/>
</dbReference>
<dbReference type="EMBL" id="FMXB01000010">
    <property type="protein sequence ID" value="SDA58160.1"/>
    <property type="molecule type" value="Genomic_DNA"/>
</dbReference>
<dbReference type="SMART" id="SM00382">
    <property type="entry name" value="AAA"/>
    <property type="match status" value="1"/>
</dbReference>
<dbReference type="Pfam" id="PF17866">
    <property type="entry name" value="AAA_lid_6"/>
    <property type="match status" value="1"/>
</dbReference>
<keyword evidence="6" id="KW-1185">Reference proteome</keyword>
<evidence type="ECO:0000256" key="1">
    <source>
        <dbReference type="ARBA" id="ARBA00010378"/>
    </source>
</evidence>
<keyword evidence="3" id="KW-0067">ATP-binding</keyword>
<evidence type="ECO:0000313" key="6">
    <source>
        <dbReference type="Proteomes" id="UP000323439"/>
    </source>
</evidence>
<organism evidence="5 6">
    <name type="scientific">Methanobrevibacter millerae</name>
    <dbReference type="NCBI Taxonomy" id="230361"/>
    <lineage>
        <taxon>Archaea</taxon>
        <taxon>Methanobacteriati</taxon>
        <taxon>Methanobacteriota</taxon>
        <taxon>Methanomada group</taxon>
        <taxon>Methanobacteria</taxon>
        <taxon>Methanobacteriales</taxon>
        <taxon>Methanobacteriaceae</taxon>
        <taxon>Methanobrevibacter</taxon>
    </lineage>
</organism>
<proteinExistence type="inferred from homology"/>
<dbReference type="PRINTS" id="PR00819">
    <property type="entry name" value="CBXCFQXSUPER"/>
</dbReference>
<dbReference type="Gene3D" id="1.10.8.60">
    <property type="match status" value="1"/>
</dbReference>
<dbReference type="Gene3D" id="3.40.50.300">
    <property type="entry name" value="P-loop containing nucleotide triphosphate hydrolases"/>
    <property type="match status" value="1"/>
</dbReference>
<comment type="similarity">
    <text evidence="1">Belongs to the CbxX/CfxQ family.</text>
</comment>
<accession>A0A1G5WJL9</accession>
<evidence type="ECO:0000259" key="4">
    <source>
        <dbReference type="SMART" id="SM00382"/>
    </source>
</evidence>
<dbReference type="RefSeq" id="WP_223166038.1">
    <property type="nucleotide sequence ID" value="NZ_FMXB01000010.1"/>
</dbReference>
<dbReference type="InterPro" id="IPR003593">
    <property type="entry name" value="AAA+_ATPase"/>
</dbReference>
<dbReference type="PANTHER" id="PTHR43392:SF2">
    <property type="entry name" value="AAA-TYPE ATPASE FAMILY PROTEIN _ ANKYRIN REPEAT FAMILY PROTEIN"/>
    <property type="match status" value="1"/>
</dbReference>
<dbReference type="InterPro" id="IPR050773">
    <property type="entry name" value="CbxX/CfxQ_RuBisCO_ESX"/>
</dbReference>